<comment type="caution">
    <text evidence="2">The sequence shown here is derived from an EMBL/GenBank/DDBJ whole genome shotgun (WGS) entry which is preliminary data.</text>
</comment>
<proteinExistence type="predicted"/>
<keyword evidence="1" id="KW-1133">Transmembrane helix</keyword>
<organism evidence="2 3">
    <name type="scientific">Cynara cardunculus var. scolymus</name>
    <name type="common">Globe artichoke</name>
    <name type="synonym">Cynara scolymus</name>
    <dbReference type="NCBI Taxonomy" id="59895"/>
    <lineage>
        <taxon>Eukaryota</taxon>
        <taxon>Viridiplantae</taxon>
        <taxon>Streptophyta</taxon>
        <taxon>Embryophyta</taxon>
        <taxon>Tracheophyta</taxon>
        <taxon>Spermatophyta</taxon>
        <taxon>Magnoliopsida</taxon>
        <taxon>eudicotyledons</taxon>
        <taxon>Gunneridae</taxon>
        <taxon>Pentapetalae</taxon>
        <taxon>asterids</taxon>
        <taxon>campanulids</taxon>
        <taxon>Asterales</taxon>
        <taxon>Asteraceae</taxon>
        <taxon>Carduoideae</taxon>
        <taxon>Cardueae</taxon>
        <taxon>Carduinae</taxon>
        <taxon>Cynara</taxon>
    </lineage>
</organism>
<accession>A0A103Y0N8</accession>
<dbReference type="Gramene" id="KVI00352">
    <property type="protein sequence ID" value="KVI00352"/>
    <property type="gene ID" value="Ccrd_021365"/>
</dbReference>
<evidence type="ECO:0000313" key="3">
    <source>
        <dbReference type="Proteomes" id="UP000243975"/>
    </source>
</evidence>
<gene>
    <name evidence="2" type="ORF">Ccrd_021365</name>
</gene>
<sequence>MKMSERLQQWGGRAMPRFSFRNATIIVCFLNLITALFLIHGFLSPSTSNRSDSGHALTINDCSAIHAHVLQANQQGYPSMWFNVDAGCGDFSFAATENQGNFPDGYAISSLWSKDLKDQIVLNGVIALLISEGFHSGKVVYRSFKPLRCL</sequence>
<keyword evidence="1" id="KW-0812">Transmembrane</keyword>
<name>A0A103Y0N8_CYNCS</name>
<dbReference type="Proteomes" id="UP000243975">
    <property type="component" value="Unassembled WGS sequence"/>
</dbReference>
<dbReference type="EMBL" id="LEKV01003390">
    <property type="protein sequence ID" value="KVI00352.1"/>
    <property type="molecule type" value="Genomic_DNA"/>
</dbReference>
<keyword evidence="3" id="KW-1185">Reference proteome</keyword>
<protein>
    <submittedName>
        <fullName evidence="2">Uncharacterized protein</fullName>
    </submittedName>
</protein>
<feature type="transmembrane region" description="Helical" evidence="1">
    <location>
        <begin position="20"/>
        <end position="43"/>
    </location>
</feature>
<keyword evidence="1" id="KW-0472">Membrane</keyword>
<evidence type="ECO:0000313" key="2">
    <source>
        <dbReference type="EMBL" id="KVI00352.1"/>
    </source>
</evidence>
<reference evidence="2 3" key="1">
    <citation type="journal article" date="2016" name="Sci. Rep.">
        <title>The genome sequence of the outbreeding globe artichoke constructed de novo incorporating a phase-aware low-pass sequencing strategy of F1 progeny.</title>
        <authorList>
            <person name="Scaglione D."/>
            <person name="Reyes-Chin-Wo S."/>
            <person name="Acquadro A."/>
            <person name="Froenicke L."/>
            <person name="Portis E."/>
            <person name="Beitel C."/>
            <person name="Tirone M."/>
            <person name="Mauro R."/>
            <person name="Lo Monaco A."/>
            <person name="Mauromicale G."/>
            <person name="Faccioli P."/>
            <person name="Cattivelli L."/>
            <person name="Rieseberg L."/>
            <person name="Michelmore R."/>
            <person name="Lanteri S."/>
        </authorList>
    </citation>
    <scope>NUCLEOTIDE SEQUENCE [LARGE SCALE GENOMIC DNA]</scope>
    <source>
        <strain evidence="2">2C</strain>
    </source>
</reference>
<dbReference type="AlphaFoldDB" id="A0A103Y0N8"/>
<evidence type="ECO:0000256" key="1">
    <source>
        <dbReference type="SAM" id="Phobius"/>
    </source>
</evidence>